<proteinExistence type="predicted"/>
<feature type="compositionally biased region" description="Polar residues" evidence="1">
    <location>
        <begin position="12"/>
        <end position="23"/>
    </location>
</feature>
<evidence type="ECO:0000313" key="2">
    <source>
        <dbReference type="EMBL" id="KAK7245180.1"/>
    </source>
</evidence>
<feature type="region of interest" description="Disordered" evidence="1">
    <location>
        <begin position="1"/>
        <end position="28"/>
    </location>
</feature>
<accession>A0AAN9E2V4</accession>
<name>A0AAN9E2V4_CROPI</name>
<organism evidence="2 3">
    <name type="scientific">Crotalaria pallida</name>
    <name type="common">Smooth rattlebox</name>
    <name type="synonym">Crotalaria striata</name>
    <dbReference type="NCBI Taxonomy" id="3830"/>
    <lineage>
        <taxon>Eukaryota</taxon>
        <taxon>Viridiplantae</taxon>
        <taxon>Streptophyta</taxon>
        <taxon>Embryophyta</taxon>
        <taxon>Tracheophyta</taxon>
        <taxon>Spermatophyta</taxon>
        <taxon>Magnoliopsida</taxon>
        <taxon>eudicotyledons</taxon>
        <taxon>Gunneridae</taxon>
        <taxon>Pentapetalae</taxon>
        <taxon>rosids</taxon>
        <taxon>fabids</taxon>
        <taxon>Fabales</taxon>
        <taxon>Fabaceae</taxon>
        <taxon>Papilionoideae</taxon>
        <taxon>50 kb inversion clade</taxon>
        <taxon>genistoids sensu lato</taxon>
        <taxon>core genistoids</taxon>
        <taxon>Crotalarieae</taxon>
        <taxon>Crotalaria</taxon>
    </lineage>
</organism>
<sequence length="150" mass="16974">MHRQCKGPKIPSWSSAQTDNQVKAPSRIAHDSAAMAEISVEKKNKEAQMLKMISDKQNFEWNAYQNRKAEWEAILQQHVYHKSEEEVAHIYKIFQKGLVNSSNLKEPQANPSSLKEPPDIVMLNEASDSVVQELVCSGNVANKENPCVRD</sequence>
<reference evidence="2 3" key="1">
    <citation type="submission" date="2024-01" db="EMBL/GenBank/DDBJ databases">
        <title>The genomes of 5 underutilized Papilionoideae crops provide insights into root nodulation and disease resistanc.</title>
        <authorList>
            <person name="Yuan L."/>
        </authorList>
    </citation>
    <scope>NUCLEOTIDE SEQUENCE [LARGE SCALE GENOMIC DNA]</scope>
    <source>
        <strain evidence="2">ZHUSHIDOU_FW_LH</strain>
        <tissue evidence="2">Leaf</tissue>
    </source>
</reference>
<evidence type="ECO:0000256" key="1">
    <source>
        <dbReference type="SAM" id="MobiDB-lite"/>
    </source>
</evidence>
<dbReference type="AlphaFoldDB" id="A0AAN9E2V4"/>
<dbReference type="Proteomes" id="UP001372338">
    <property type="component" value="Unassembled WGS sequence"/>
</dbReference>
<evidence type="ECO:0000313" key="3">
    <source>
        <dbReference type="Proteomes" id="UP001372338"/>
    </source>
</evidence>
<dbReference type="EMBL" id="JAYWIO010000008">
    <property type="protein sequence ID" value="KAK7245180.1"/>
    <property type="molecule type" value="Genomic_DNA"/>
</dbReference>
<comment type="caution">
    <text evidence="2">The sequence shown here is derived from an EMBL/GenBank/DDBJ whole genome shotgun (WGS) entry which is preliminary data.</text>
</comment>
<gene>
    <name evidence="2" type="ORF">RIF29_40015</name>
</gene>
<keyword evidence="3" id="KW-1185">Reference proteome</keyword>
<protein>
    <submittedName>
        <fullName evidence="2">Uncharacterized protein</fullName>
    </submittedName>
</protein>